<reference evidence="2 3" key="1">
    <citation type="submission" date="2024-05" db="EMBL/GenBank/DDBJ databases">
        <title>Genome sequencing and assembly of Indian major carp, Cirrhinus mrigala (Hamilton, 1822).</title>
        <authorList>
            <person name="Mohindra V."/>
            <person name="Chowdhury L.M."/>
            <person name="Lal K."/>
            <person name="Jena J.K."/>
        </authorList>
    </citation>
    <scope>NUCLEOTIDE SEQUENCE [LARGE SCALE GENOMIC DNA]</scope>
    <source>
        <strain evidence="2">CM1030</strain>
        <tissue evidence="2">Blood</tissue>
    </source>
</reference>
<proteinExistence type="predicted"/>
<feature type="non-terminal residue" evidence="2">
    <location>
        <position position="1"/>
    </location>
</feature>
<feature type="domain" description="POLO box" evidence="1">
    <location>
        <begin position="14"/>
        <end position="52"/>
    </location>
</feature>
<dbReference type="SUPFAM" id="SSF82615">
    <property type="entry name" value="Polo-box domain"/>
    <property type="match status" value="1"/>
</dbReference>
<gene>
    <name evidence="2" type="ORF">M9458_018594</name>
</gene>
<dbReference type="PANTHER" id="PTHR24345:SF44">
    <property type="entry name" value="SERINE_THREONINE-PROTEIN KINASE PLK2"/>
    <property type="match status" value="1"/>
</dbReference>
<dbReference type="InterPro" id="IPR036947">
    <property type="entry name" value="POLO_box_dom_sf"/>
</dbReference>
<protein>
    <recommendedName>
        <fullName evidence="1">POLO box domain-containing protein</fullName>
    </recommendedName>
</protein>
<comment type="caution">
    <text evidence="2">The sequence shown here is derived from an EMBL/GenBank/DDBJ whole genome shotgun (WGS) entry which is preliminary data.</text>
</comment>
<dbReference type="PROSITE" id="PS50078">
    <property type="entry name" value="POLO_BOX"/>
    <property type="match status" value="1"/>
</dbReference>
<organism evidence="2 3">
    <name type="scientific">Cirrhinus mrigala</name>
    <name type="common">Mrigala</name>
    <dbReference type="NCBI Taxonomy" id="683832"/>
    <lineage>
        <taxon>Eukaryota</taxon>
        <taxon>Metazoa</taxon>
        <taxon>Chordata</taxon>
        <taxon>Craniata</taxon>
        <taxon>Vertebrata</taxon>
        <taxon>Euteleostomi</taxon>
        <taxon>Actinopterygii</taxon>
        <taxon>Neopterygii</taxon>
        <taxon>Teleostei</taxon>
        <taxon>Ostariophysi</taxon>
        <taxon>Cypriniformes</taxon>
        <taxon>Cyprinidae</taxon>
        <taxon>Labeoninae</taxon>
        <taxon>Labeonini</taxon>
        <taxon>Cirrhinus</taxon>
    </lineage>
</organism>
<name>A0ABD0QL34_CIRMR</name>
<evidence type="ECO:0000313" key="3">
    <source>
        <dbReference type="Proteomes" id="UP001529510"/>
    </source>
</evidence>
<dbReference type="Gene3D" id="3.30.1120.30">
    <property type="entry name" value="POLO box domain"/>
    <property type="match status" value="1"/>
</dbReference>
<dbReference type="InterPro" id="IPR000959">
    <property type="entry name" value="POLO_box_dom"/>
</dbReference>
<dbReference type="AlphaFoldDB" id="A0ABD0QL34"/>
<dbReference type="Pfam" id="PF00659">
    <property type="entry name" value="POLO_box"/>
    <property type="match status" value="1"/>
</dbReference>
<dbReference type="EMBL" id="JAMKFB020000008">
    <property type="protein sequence ID" value="KAL0186924.1"/>
    <property type="molecule type" value="Genomic_DNA"/>
</dbReference>
<evidence type="ECO:0000313" key="2">
    <source>
        <dbReference type="EMBL" id="KAL0186924.1"/>
    </source>
</evidence>
<evidence type="ECO:0000259" key="1">
    <source>
        <dbReference type="PROSITE" id="PS50078"/>
    </source>
</evidence>
<dbReference type="InterPro" id="IPR033701">
    <property type="entry name" value="POLO_box_1"/>
</dbReference>
<dbReference type="CDD" id="cd13118">
    <property type="entry name" value="POLO_box_1"/>
    <property type="match status" value="1"/>
</dbReference>
<keyword evidence="3" id="KW-1185">Reference proteome</keyword>
<sequence>DNLPRGNGCNSLKWVTKWVDYSNKYGFGYQLSDNTVGVLFNNGTHMSLLSDK</sequence>
<dbReference type="Proteomes" id="UP001529510">
    <property type="component" value="Unassembled WGS sequence"/>
</dbReference>
<dbReference type="PANTHER" id="PTHR24345">
    <property type="entry name" value="SERINE/THREONINE-PROTEIN KINASE PLK"/>
    <property type="match status" value="1"/>
</dbReference>
<feature type="non-terminal residue" evidence="2">
    <location>
        <position position="52"/>
    </location>
</feature>
<accession>A0ABD0QL34</accession>